<proteinExistence type="predicted"/>
<evidence type="ECO:0000313" key="2">
    <source>
        <dbReference type="Proteomes" id="UP001054945"/>
    </source>
</evidence>
<dbReference type="EMBL" id="BPLR01017603">
    <property type="protein sequence ID" value="GIY92933.1"/>
    <property type="molecule type" value="Genomic_DNA"/>
</dbReference>
<accession>A0AAV4XEP5</accession>
<evidence type="ECO:0000313" key="1">
    <source>
        <dbReference type="EMBL" id="GIY92933.1"/>
    </source>
</evidence>
<protein>
    <submittedName>
        <fullName evidence="1">Kinesin-like protein</fullName>
    </submittedName>
</protein>
<comment type="caution">
    <text evidence="1">The sequence shown here is derived from an EMBL/GenBank/DDBJ whole genome shotgun (WGS) entry which is preliminary data.</text>
</comment>
<dbReference type="AlphaFoldDB" id="A0AAV4XEP5"/>
<organism evidence="1 2">
    <name type="scientific">Caerostris extrusa</name>
    <name type="common">Bark spider</name>
    <name type="synonym">Caerostris bankana</name>
    <dbReference type="NCBI Taxonomy" id="172846"/>
    <lineage>
        <taxon>Eukaryota</taxon>
        <taxon>Metazoa</taxon>
        <taxon>Ecdysozoa</taxon>
        <taxon>Arthropoda</taxon>
        <taxon>Chelicerata</taxon>
        <taxon>Arachnida</taxon>
        <taxon>Araneae</taxon>
        <taxon>Araneomorphae</taxon>
        <taxon>Entelegynae</taxon>
        <taxon>Araneoidea</taxon>
        <taxon>Araneidae</taxon>
        <taxon>Caerostris</taxon>
    </lineage>
</organism>
<keyword evidence="2" id="KW-1185">Reference proteome</keyword>
<sequence>MKNKFFPLESCSERLNYMYEESEMAIKGRKYPEITYEMAQEEIAAKAGINPKCITEQRFTGSSARVEVANSISEELDKRVRFEIMLVSPQMIGKSTGRTEARQTNIDCRSLIPTLTE</sequence>
<gene>
    <name evidence="1" type="primary">Kif28p_1</name>
    <name evidence="1" type="ORF">CEXT_237001</name>
</gene>
<reference evidence="1 2" key="1">
    <citation type="submission" date="2021-06" db="EMBL/GenBank/DDBJ databases">
        <title>Caerostris extrusa draft genome.</title>
        <authorList>
            <person name="Kono N."/>
            <person name="Arakawa K."/>
        </authorList>
    </citation>
    <scope>NUCLEOTIDE SEQUENCE [LARGE SCALE GENOMIC DNA]</scope>
</reference>
<name>A0AAV4XEP5_CAEEX</name>
<dbReference type="Proteomes" id="UP001054945">
    <property type="component" value="Unassembled WGS sequence"/>
</dbReference>